<evidence type="ECO:0000256" key="1">
    <source>
        <dbReference type="SAM" id="MobiDB-lite"/>
    </source>
</evidence>
<name>A0A2G9F2K1_9FUSO</name>
<gene>
    <name evidence="2" type="ORF">CI114_10195</name>
</gene>
<dbReference type="Proteomes" id="UP000230719">
    <property type="component" value="Unassembled WGS sequence"/>
</dbReference>
<protein>
    <submittedName>
        <fullName evidence="2">Uncharacterized protein</fullName>
    </submittedName>
</protein>
<dbReference type="AlphaFoldDB" id="A0A2G9F2K1"/>
<reference evidence="2 3" key="1">
    <citation type="submission" date="2017-08" db="EMBL/GenBank/DDBJ databases">
        <title>Analysis of Fusobacterium persistence and antibiotic response in human colorectal.</title>
        <authorList>
            <person name="Bullman S."/>
        </authorList>
    </citation>
    <scope>NUCLEOTIDE SEQUENCE [LARGE SCALE GENOMIC DNA]</scope>
    <source>
        <strain evidence="2 3">P2_CP</strain>
    </source>
</reference>
<proteinExistence type="predicted"/>
<dbReference type="RefSeq" id="WP_158410929.1">
    <property type="nucleotide sequence ID" value="NZ_CP056006.1"/>
</dbReference>
<organism evidence="2 3">
    <name type="scientific">Fusobacterium animalis</name>
    <dbReference type="NCBI Taxonomy" id="76859"/>
    <lineage>
        <taxon>Bacteria</taxon>
        <taxon>Fusobacteriati</taxon>
        <taxon>Fusobacteriota</taxon>
        <taxon>Fusobacteriia</taxon>
        <taxon>Fusobacteriales</taxon>
        <taxon>Fusobacteriaceae</taxon>
        <taxon>Fusobacterium</taxon>
    </lineage>
</organism>
<evidence type="ECO:0000313" key="3">
    <source>
        <dbReference type="Proteomes" id="UP000230719"/>
    </source>
</evidence>
<feature type="region of interest" description="Disordered" evidence="1">
    <location>
        <begin position="55"/>
        <end position="123"/>
    </location>
</feature>
<feature type="compositionally biased region" description="Basic and acidic residues" evidence="1">
    <location>
        <begin position="64"/>
        <end position="91"/>
    </location>
</feature>
<dbReference type="EMBL" id="NPND01000041">
    <property type="protein sequence ID" value="PIM88933.1"/>
    <property type="molecule type" value="Genomic_DNA"/>
</dbReference>
<sequence length="148" mass="16879">MINGYEKIKNGLPKLLGMEDEKEITITIIRNELLEQGIIADITIDENTGKININEILSSKNSNGKKEEQEPQKRDDKKENNETKKSNEKNKNPKNNNNKPTESDFPPNENQEDEISTSESDTSIGSNIDLIYENGKKFSIISMLRKHM</sequence>
<comment type="caution">
    <text evidence="2">The sequence shown here is derived from an EMBL/GenBank/DDBJ whole genome shotgun (WGS) entry which is preliminary data.</text>
</comment>
<accession>A0A2G9F2K1</accession>
<evidence type="ECO:0000313" key="2">
    <source>
        <dbReference type="EMBL" id="PIM88933.1"/>
    </source>
</evidence>